<proteinExistence type="predicted"/>
<dbReference type="RefSeq" id="WP_170201340.1">
    <property type="nucleotide sequence ID" value="NZ_RJKE01000001.1"/>
</dbReference>
<name>A0A3N1CT74_9ACTN</name>
<dbReference type="AlphaFoldDB" id="A0A3N1CT74"/>
<comment type="caution">
    <text evidence="1">The sequence shown here is derived from an EMBL/GenBank/DDBJ whole genome shotgun (WGS) entry which is preliminary data.</text>
</comment>
<dbReference type="EMBL" id="RJKE01000001">
    <property type="protein sequence ID" value="ROO84500.1"/>
    <property type="molecule type" value="Genomic_DNA"/>
</dbReference>
<protein>
    <submittedName>
        <fullName evidence="1">Uncharacterized protein</fullName>
    </submittedName>
</protein>
<keyword evidence="2" id="KW-1185">Reference proteome</keyword>
<dbReference type="Proteomes" id="UP000272400">
    <property type="component" value="Unassembled WGS sequence"/>
</dbReference>
<organism evidence="1 2">
    <name type="scientific">Actinocorallia herbida</name>
    <dbReference type="NCBI Taxonomy" id="58109"/>
    <lineage>
        <taxon>Bacteria</taxon>
        <taxon>Bacillati</taxon>
        <taxon>Actinomycetota</taxon>
        <taxon>Actinomycetes</taxon>
        <taxon>Streptosporangiales</taxon>
        <taxon>Thermomonosporaceae</taxon>
        <taxon>Actinocorallia</taxon>
    </lineage>
</organism>
<reference evidence="1 2" key="1">
    <citation type="submission" date="2018-11" db="EMBL/GenBank/DDBJ databases">
        <title>Sequencing the genomes of 1000 actinobacteria strains.</title>
        <authorList>
            <person name="Klenk H.-P."/>
        </authorList>
    </citation>
    <scope>NUCLEOTIDE SEQUENCE [LARGE SCALE GENOMIC DNA]</scope>
    <source>
        <strain evidence="1 2">DSM 44254</strain>
    </source>
</reference>
<accession>A0A3N1CT74</accession>
<evidence type="ECO:0000313" key="1">
    <source>
        <dbReference type="EMBL" id="ROO84500.1"/>
    </source>
</evidence>
<gene>
    <name evidence="1" type="ORF">EDD29_2027</name>
</gene>
<evidence type="ECO:0000313" key="2">
    <source>
        <dbReference type="Proteomes" id="UP000272400"/>
    </source>
</evidence>
<sequence>MTGSDLLPIAARLLETPGRTRTAAFLLRLTLEHELTAFWLRTSLPALPRTPMRTQLLCLTAYTTPTTAARLHSLWSQLSQACHYHSYELAPTTRELHHWQSELTALLPLPTRAS</sequence>